<comment type="caution">
    <text evidence="1">The sequence shown here is derived from an EMBL/GenBank/DDBJ whole genome shotgun (WGS) entry which is preliminary data.</text>
</comment>
<reference evidence="1" key="1">
    <citation type="submission" date="2023-05" db="EMBL/GenBank/DDBJ databases">
        <authorList>
            <person name="Stuckert A."/>
        </authorList>
    </citation>
    <scope>NUCLEOTIDE SEQUENCE</scope>
</reference>
<evidence type="ECO:0000313" key="1">
    <source>
        <dbReference type="EMBL" id="CAI9562451.1"/>
    </source>
</evidence>
<dbReference type="Proteomes" id="UP001162483">
    <property type="component" value="Unassembled WGS sequence"/>
</dbReference>
<gene>
    <name evidence="1" type="ORF">SPARVUS_LOCUS5610964</name>
</gene>
<organism evidence="1 2">
    <name type="scientific">Staurois parvus</name>
    <dbReference type="NCBI Taxonomy" id="386267"/>
    <lineage>
        <taxon>Eukaryota</taxon>
        <taxon>Metazoa</taxon>
        <taxon>Chordata</taxon>
        <taxon>Craniata</taxon>
        <taxon>Vertebrata</taxon>
        <taxon>Euteleostomi</taxon>
        <taxon>Amphibia</taxon>
        <taxon>Batrachia</taxon>
        <taxon>Anura</taxon>
        <taxon>Neobatrachia</taxon>
        <taxon>Ranoidea</taxon>
        <taxon>Ranidae</taxon>
        <taxon>Staurois</taxon>
    </lineage>
</organism>
<evidence type="ECO:0000313" key="2">
    <source>
        <dbReference type="Proteomes" id="UP001162483"/>
    </source>
</evidence>
<name>A0ABN9CQN5_9NEOB</name>
<accession>A0ABN9CQN5</accession>
<keyword evidence="2" id="KW-1185">Reference proteome</keyword>
<sequence length="52" mass="5990">MHRNPKGQFTRHAFHLLFFCIQNAQKVGYMVVNVIVHISACSSSAFQLQKKK</sequence>
<dbReference type="EMBL" id="CATNWA010011880">
    <property type="protein sequence ID" value="CAI9562451.1"/>
    <property type="molecule type" value="Genomic_DNA"/>
</dbReference>
<protein>
    <submittedName>
        <fullName evidence="1">Uncharacterized protein</fullName>
    </submittedName>
</protein>
<proteinExistence type="predicted"/>